<keyword evidence="4" id="KW-1185">Reference proteome</keyword>
<keyword evidence="1" id="KW-0575">Peroxidase</keyword>
<evidence type="ECO:0000256" key="1">
    <source>
        <dbReference type="ARBA" id="ARBA00022559"/>
    </source>
</evidence>
<keyword evidence="2" id="KW-0732">Signal</keyword>
<evidence type="ECO:0008006" key="5">
    <source>
        <dbReference type="Google" id="ProtNLM"/>
    </source>
</evidence>
<reference evidence="3 4" key="1">
    <citation type="journal article" date="2022" name="Allergy">
        <title>Genome assembly and annotation of Periplaneta americana reveal a comprehensive cockroach allergen profile.</title>
        <authorList>
            <person name="Wang L."/>
            <person name="Xiong Q."/>
            <person name="Saelim N."/>
            <person name="Wang L."/>
            <person name="Nong W."/>
            <person name="Wan A.T."/>
            <person name="Shi M."/>
            <person name="Liu X."/>
            <person name="Cao Q."/>
            <person name="Hui J.H.L."/>
            <person name="Sookrung N."/>
            <person name="Leung T.F."/>
            <person name="Tungtrongchitr A."/>
            <person name="Tsui S.K.W."/>
        </authorList>
    </citation>
    <scope>NUCLEOTIDE SEQUENCE [LARGE SCALE GENOMIC DNA]</scope>
    <source>
        <strain evidence="3">PWHHKU_190912</strain>
    </source>
</reference>
<dbReference type="InterPro" id="IPR019791">
    <property type="entry name" value="Haem_peroxidase_animal"/>
</dbReference>
<dbReference type="SUPFAM" id="SSF48113">
    <property type="entry name" value="Heme-dependent peroxidases"/>
    <property type="match status" value="1"/>
</dbReference>
<dbReference type="Gene3D" id="1.10.640.10">
    <property type="entry name" value="Haem peroxidase domain superfamily, animal type"/>
    <property type="match status" value="1"/>
</dbReference>
<protein>
    <recommendedName>
        <fullName evidence="5">Peroxidase</fullName>
    </recommendedName>
</protein>
<dbReference type="Proteomes" id="UP001148838">
    <property type="component" value="Unassembled WGS sequence"/>
</dbReference>
<feature type="signal peptide" evidence="2">
    <location>
        <begin position="1"/>
        <end position="26"/>
    </location>
</feature>
<dbReference type="CDD" id="cd09823">
    <property type="entry name" value="peroxinectin_like"/>
    <property type="match status" value="1"/>
</dbReference>
<feature type="chain" id="PRO_5045908179" description="Peroxidase" evidence="2">
    <location>
        <begin position="27"/>
        <end position="699"/>
    </location>
</feature>
<dbReference type="PANTHER" id="PTHR11475">
    <property type="entry name" value="OXIDASE/PEROXIDASE"/>
    <property type="match status" value="1"/>
</dbReference>
<evidence type="ECO:0000256" key="2">
    <source>
        <dbReference type="SAM" id="SignalP"/>
    </source>
</evidence>
<proteinExistence type="predicted"/>
<comment type="caution">
    <text evidence="3">The sequence shown here is derived from an EMBL/GenBank/DDBJ whole genome shotgun (WGS) entry which is preliminary data.</text>
</comment>
<gene>
    <name evidence="3" type="ORF">ANN_07827</name>
</gene>
<dbReference type="InterPro" id="IPR037120">
    <property type="entry name" value="Haem_peroxidase_sf_animal"/>
</dbReference>
<accession>A0ABQ8T0W3</accession>
<dbReference type="EMBL" id="JAJSOF020000017">
    <property type="protein sequence ID" value="KAJ4439699.1"/>
    <property type="molecule type" value="Genomic_DNA"/>
</dbReference>
<name>A0ABQ8T0W3_PERAM</name>
<dbReference type="PANTHER" id="PTHR11475:SF86">
    <property type="entry name" value="PEROXIDASE"/>
    <property type="match status" value="1"/>
</dbReference>
<evidence type="ECO:0000313" key="3">
    <source>
        <dbReference type="EMBL" id="KAJ4439699.1"/>
    </source>
</evidence>
<evidence type="ECO:0000313" key="4">
    <source>
        <dbReference type="Proteomes" id="UP001148838"/>
    </source>
</evidence>
<keyword evidence="1" id="KW-0560">Oxidoreductase</keyword>
<sequence length="699" mass="77861">VEHEDMLPLLLRAGFVLLCLSFGVRAEEDEYGFHIPSGYSNVGHYSAQPSSDSFFGSDYSIFGGGSSAFPSFSGGSYFSTSADFSSSQPAQCQPQVGPCQKSKYRTFDGSCNNLNNPTLGVANTRYGRLLPPKYSDGVQAPPISVTGHNLTSARQISAVLFPDAKAPDPKWTLALMQYGQIITHDMSLAAGTTQGKAHTTRCCSSDLTLELAHDTRNSACFPIQIPKQDPVYGKAGIQCMEFVRTTNDVSQGCNSGHSAAEQLTAVTHYLDSSNVFGSSQQVADSIREFQGGRLRVDLKHGRPFPPSSNNKSTVCDNLSPYEACYVAGDVRVNQNPQLTVFQILQLREHNRVAGALAQLNPHWDDERLYQEARRIVIAEHQAVTYNEWLPIILGREATARNGLTFNTKDFTYDYDEKVDPSVLNDHATAAFRFFHTNIAGFLKLFGEHRYSHGAVRLSDHFNRPQVVEEGNNFDDLARGMHTQPQEASDKFFTKEITLFLFRNGQPLGQDLRAIDIQRARDHGLASYNDYRHYCGLPKAHTFEDFGDLIDPESVHKLASLYHHPDDVEFTVGGSLEAIVPGALVGPTFLCILTEQFYRTRAGDRFFYENGVKDTSFTLDQVNEIRRGSISRLICDNGDNVKSMQPRGFEQISEYNPVVPCEMIPAPSLEPWREQKGALASTYQPQQIENHDFSFPFFKK</sequence>
<organism evidence="3 4">
    <name type="scientific">Periplaneta americana</name>
    <name type="common">American cockroach</name>
    <name type="synonym">Blatta americana</name>
    <dbReference type="NCBI Taxonomy" id="6978"/>
    <lineage>
        <taxon>Eukaryota</taxon>
        <taxon>Metazoa</taxon>
        <taxon>Ecdysozoa</taxon>
        <taxon>Arthropoda</taxon>
        <taxon>Hexapoda</taxon>
        <taxon>Insecta</taxon>
        <taxon>Pterygota</taxon>
        <taxon>Neoptera</taxon>
        <taxon>Polyneoptera</taxon>
        <taxon>Dictyoptera</taxon>
        <taxon>Blattodea</taxon>
        <taxon>Blattoidea</taxon>
        <taxon>Blattidae</taxon>
        <taxon>Blattinae</taxon>
        <taxon>Periplaneta</taxon>
    </lineage>
</organism>
<dbReference type="PROSITE" id="PS50292">
    <property type="entry name" value="PEROXIDASE_3"/>
    <property type="match status" value="1"/>
</dbReference>
<dbReference type="InterPro" id="IPR010255">
    <property type="entry name" value="Haem_peroxidase_sf"/>
</dbReference>
<dbReference type="Pfam" id="PF03098">
    <property type="entry name" value="An_peroxidase"/>
    <property type="match status" value="1"/>
</dbReference>
<dbReference type="PRINTS" id="PR00457">
    <property type="entry name" value="ANPEROXIDASE"/>
</dbReference>
<feature type="non-terminal residue" evidence="3">
    <location>
        <position position="1"/>
    </location>
</feature>